<evidence type="ECO:0000256" key="1">
    <source>
        <dbReference type="SAM" id="Phobius"/>
    </source>
</evidence>
<evidence type="ECO:0008006" key="5">
    <source>
        <dbReference type="Google" id="ProtNLM"/>
    </source>
</evidence>
<protein>
    <recommendedName>
        <fullName evidence="5">Fibronectin type-III domain-containing protein</fullName>
    </recommendedName>
</protein>
<dbReference type="InterPro" id="IPR013783">
    <property type="entry name" value="Ig-like_fold"/>
</dbReference>
<keyword evidence="4" id="KW-1185">Reference proteome</keyword>
<sequence length="202" mass="22072">MLDMVKTVLLLLIAWGNEMYVNSESVGAPVFMSVEQINTTSLTINWSTTSSSVTECALFVFAKGEQQSEILLLPSTGSIPMRNLIEDTVYMFSCTCFDQDVILKSTTISVDTGLPLSVSSTTATYTQSLNTAGDSLPASNISSDVLTGAVFGCLGVLVLIFLCYIFYNKWRRDERLRAFLRLPRNNGVAPYMIFGNNGADPS</sequence>
<accession>A0AAD8GHS9</accession>
<dbReference type="EMBL" id="JAGXEW010000002">
    <property type="protein sequence ID" value="KAK1174353.1"/>
    <property type="molecule type" value="Genomic_DNA"/>
</dbReference>
<comment type="caution">
    <text evidence="3">The sequence shown here is derived from an EMBL/GenBank/DDBJ whole genome shotgun (WGS) entry which is preliminary data.</text>
</comment>
<keyword evidence="1" id="KW-0472">Membrane</keyword>
<dbReference type="Gene3D" id="2.60.40.10">
    <property type="entry name" value="Immunoglobulins"/>
    <property type="match status" value="1"/>
</dbReference>
<feature type="chain" id="PRO_5042148738" description="Fibronectin type-III domain-containing protein" evidence="2">
    <location>
        <begin position="24"/>
        <end position="202"/>
    </location>
</feature>
<feature type="signal peptide" evidence="2">
    <location>
        <begin position="1"/>
        <end position="23"/>
    </location>
</feature>
<dbReference type="Proteomes" id="UP001230051">
    <property type="component" value="Unassembled WGS sequence"/>
</dbReference>
<keyword evidence="2" id="KW-0732">Signal</keyword>
<keyword evidence="1" id="KW-1133">Transmembrane helix</keyword>
<gene>
    <name evidence="3" type="ORF">AOXY_G1838</name>
</gene>
<evidence type="ECO:0000313" key="3">
    <source>
        <dbReference type="EMBL" id="KAK1174353.1"/>
    </source>
</evidence>
<evidence type="ECO:0000256" key="2">
    <source>
        <dbReference type="SAM" id="SignalP"/>
    </source>
</evidence>
<organism evidence="3 4">
    <name type="scientific">Acipenser oxyrinchus oxyrinchus</name>
    <dbReference type="NCBI Taxonomy" id="40147"/>
    <lineage>
        <taxon>Eukaryota</taxon>
        <taxon>Metazoa</taxon>
        <taxon>Chordata</taxon>
        <taxon>Craniata</taxon>
        <taxon>Vertebrata</taxon>
        <taxon>Euteleostomi</taxon>
        <taxon>Actinopterygii</taxon>
        <taxon>Chondrostei</taxon>
        <taxon>Acipenseriformes</taxon>
        <taxon>Acipenseridae</taxon>
        <taxon>Acipenser</taxon>
    </lineage>
</organism>
<reference evidence="3" key="1">
    <citation type="submission" date="2022-02" db="EMBL/GenBank/DDBJ databases">
        <title>Atlantic sturgeon de novo genome assembly.</title>
        <authorList>
            <person name="Stock M."/>
            <person name="Klopp C."/>
            <person name="Guiguen Y."/>
            <person name="Cabau C."/>
            <person name="Parinello H."/>
            <person name="Santidrian Yebra-Pimentel E."/>
            <person name="Kuhl H."/>
            <person name="Dirks R.P."/>
            <person name="Guessner J."/>
            <person name="Wuertz S."/>
            <person name="Du K."/>
            <person name="Schartl M."/>
        </authorList>
    </citation>
    <scope>NUCLEOTIDE SEQUENCE</scope>
    <source>
        <strain evidence="3">STURGEONOMICS-FGT-2020</strain>
        <tissue evidence="3">Whole blood</tissue>
    </source>
</reference>
<keyword evidence="1" id="KW-0812">Transmembrane</keyword>
<dbReference type="SUPFAM" id="SSF49265">
    <property type="entry name" value="Fibronectin type III"/>
    <property type="match status" value="1"/>
</dbReference>
<name>A0AAD8GHS9_ACIOX</name>
<dbReference type="AlphaFoldDB" id="A0AAD8GHS9"/>
<feature type="transmembrane region" description="Helical" evidence="1">
    <location>
        <begin position="145"/>
        <end position="167"/>
    </location>
</feature>
<dbReference type="InterPro" id="IPR036116">
    <property type="entry name" value="FN3_sf"/>
</dbReference>
<proteinExistence type="predicted"/>
<evidence type="ECO:0000313" key="4">
    <source>
        <dbReference type="Proteomes" id="UP001230051"/>
    </source>
</evidence>